<dbReference type="PROSITE" id="PS51257">
    <property type="entry name" value="PROKAR_LIPOPROTEIN"/>
    <property type="match status" value="1"/>
</dbReference>
<proteinExistence type="predicted"/>
<sequence length="106" mass="11681">MSRGPGYTGRIGIRNSITGETGWLYLTVSSCLGFRTQQLVAPLTRRLSLGSRISAFRARLTRTLSAEPQRAGAGQKRGRARPMRGQYDSIAPVSMYSECGTCFRYS</sequence>
<keyword evidence="2" id="KW-1185">Reference proteome</keyword>
<name>A0A067SMN2_GALM3</name>
<reference evidence="2" key="1">
    <citation type="journal article" date="2014" name="Proc. Natl. Acad. Sci. U.S.A.">
        <title>Extensive sampling of basidiomycete genomes demonstrates inadequacy of the white-rot/brown-rot paradigm for wood decay fungi.</title>
        <authorList>
            <person name="Riley R."/>
            <person name="Salamov A.A."/>
            <person name="Brown D.W."/>
            <person name="Nagy L.G."/>
            <person name="Floudas D."/>
            <person name="Held B.W."/>
            <person name="Levasseur A."/>
            <person name="Lombard V."/>
            <person name="Morin E."/>
            <person name="Otillar R."/>
            <person name="Lindquist E.A."/>
            <person name="Sun H."/>
            <person name="LaButti K.M."/>
            <person name="Schmutz J."/>
            <person name="Jabbour D."/>
            <person name="Luo H."/>
            <person name="Baker S.E."/>
            <person name="Pisabarro A.G."/>
            <person name="Walton J.D."/>
            <person name="Blanchette R.A."/>
            <person name="Henrissat B."/>
            <person name="Martin F."/>
            <person name="Cullen D."/>
            <person name="Hibbett D.S."/>
            <person name="Grigoriev I.V."/>
        </authorList>
    </citation>
    <scope>NUCLEOTIDE SEQUENCE [LARGE SCALE GENOMIC DNA]</scope>
    <source>
        <strain evidence="2">CBS 339.88</strain>
    </source>
</reference>
<accession>A0A067SMN2</accession>
<dbReference type="Proteomes" id="UP000027222">
    <property type="component" value="Unassembled WGS sequence"/>
</dbReference>
<dbReference type="EMBL" id="KL142393">
    <property type="protein sequence ID" value="KDR71297.1"/>
    <property type="molecule type" value="Genomic_DNA"/>
</dbReference>
<protein>
    <submittedName>
        <fullName evidence="1">Uncharacterized protein</fullName>
    </submittedName>
</protein>
<evidence type="ECO:0000313" key="1">
    <source>
        <dbReference type="EMBL" id="KDR71297.1"/>
    </source>
</evidence>
<dbReference type="HOGENOM" id="CLU_2223477_0_0_1"/>
<evidence type="ECO:0000313" key="2">
    <source>
        <dbReference type="Proteomes" id="UP000027222"/>
    </source>
</evidence>
<dbReference type="AlphaFoldDB" id="A0A067SMN2"/>
<gene>
    <name evidence="1" type="ORF">GALMADRAFT_798084</name>
</gene>
<organism evidence="1 2">
    <name type="scientific">Galerina marginata (strain CBS 339.88)</name>
    <dbReference type="NCBI Taxonomy" id="685588"/>
    <lineage>
        <taxon>Eukaryota</taxon>
        <taxon>Fungi</taxon>
        <taxon>Dikarya</taxon>
        <taxon>Basidiomycota</taxon>
        <taxon>Agaricomycotina</taxon>
        <taxon>Agaricomycetes</taxon>
        <taxon>Agaricomycetidae</taxon>
        <taxon>Agaricales</taxon>
        <taxon>Agaricineae</taxon>
        <taxon>Strophariaceae</taxon>
        <taxon>Galerina</taxon>
    </lineage>
</organism>